<feature type="binding site" evidence="3">
    <location>
        <begin position="241"/>
        <end position="242"/>
    </location>
    <ligand>
        <name>ATP</name>
        <dbReference type="ChEBI" id="CHEBI:30616"/>
    </ligand>
</feature>
<reference evidence="5" key="1">
    <citation type="journal article" date="2012" name="Science">
        <title>Fermentation, hydrogen, and sulfur metabolism in multiple uncultivated bacterial phyla.</title>
        <authorList>
            <person name="Wrighton K.C."/>
            <person name="Thomas B.C."/>
            <person name="Sharon I."/>
            <person name="Miller C.S."/>
            <person name="Castelle C.J."/>
            <person name="VerBerkmoes N.C."/>
            <person name="Wilkins M.J."/>
            <person name="Hettich R.L."/>
            <person name="Lipton M.S."/>
            <person name="Williams K.H."/>
            <person name="Long P.E."/>
            <person name="Banfield J.F."/>
        </authorList>
    </citation>
    <scope>NUCLEOTIDE SEQUENCE [LARGE SCALE GENOMIC DNA]</scope>
</reference>
<comment type="caution">
    <text evidence="5">The sequence shown here is derived from an EMBL/GenBank/DDBJ whole genome shotgun (WGS) entry which is preliminary data.</text>
</comment>
<proteinExistence type="predicted"/>
<dbReference type="GO" id="GO:0005524">
    <property type="term" value="F:ATP binding"/>
    <property type="evidence" value="ECO:0007669"/>
    <property type="project" value="UniProtKB-KW"/>
</dbReference>
<feature type="domain" description="Fido" evidence="4">
    <location>
        <begin position="120"/>
        <end position="263"/>
    </location>
</feature>
<evidence type="ECO:0000259" key="4">
    <source>
        <dbReference type="PROSITE" id="PS51459"/>
    </source>
</evidence>
<gene>
    <name evidence="5" type="ORF">ACD_80C00040G0003</name>
</gene>
<dbReference type="InterPro" id="IPR026287">
    <property type="entry name" value="SoFic-like"/>
</dbReference>
<dbReference type="Gene3D" id="1.10.3290.10">
    <property type="entry name" value="Fido-like domain"/>
    <property type="match status" value="1"/>
</dbReference>
<evidence type="ECO:0000256" key="3">
    <source>
        <dbReference type="PIRSR" id="PIRSR640198-2"/>
    </source>
</evidence>
<keyword evidence="1" id="KW-0067">ATP-binding</keyword>
<dbReference type="InterPro" id="IPR025758">
    <property type="entry name" value="Fic/DOC_N"/>
</dbReference>
<feature type="active site" evidence="2">
    <location>
        <position position="199"/>
    </location>
</feature>
<feature type="binding site" evidence="3">
    <location>
        <begin position="203"/>
        <end position="210"/>
    </location>
    <ligand>
        <name>ATP</name>
        <dbReference type="ChEBI" id="CHEBI:30616"/>
    </ligand>
</feature>
<accession>K1XJV2</accession>
<dbReference type="InterPro" id="IPR040198">
    <property type="entry name" value="Fido_containing"/>
</dbReference>
<dbReference type="PROSITE" id="PS51459">
    <property type="entry name" value="FIDO"/>
    <property type="match status" value="1"/>
</dbReference>
<dbReference type="SUPFAM" id="SSF140931">
    <property type="entry name" value="Fic-like"/>
    <property type="match status" value="1"/>
</dbReference>
<evidence type="ECO:0000256" key="1">
    <source>
        <dbReference type="PIRSR" id="PIRSR038925-1"/>
    </source>
</evidence>
<feature type="binding site" evidence="1">
    <location>
        <position position="199"/>
    </location>
    <ligand>
        <name>ATP</name>
        <dbReference type="ChEBI" id="CHEBI:30616"/>
    </ligand>
</feature>
<dbReference type="PIRSF" id="PIRSF038925">
    <property type="entry name" value="AMP-prot_trans"/>
    <property type="match status" value="1"/>
</dbReference>
<feature type="binding site" evidence="1">
    <location>
        <begin position="204"/>
        <end position="210"/>
    </location>
    <ligand>
        <name>ATP</name>
        <dbReference type="ChEBI" id="CHEBI:30616"/>
    </ligand>
</feature>
<organism evidence="5">
    <name type="scientific">uncultured bacterium</name>
    <name type="common">gcode 4</name>
    <dbReference type="NCBI Taxonomy" id="1234023"/>
    <lineage>
        <taxon>Bacteria</taxon>
        <taxon>environmental samples</taxon>
    </lineage>
</organism>
<evidence type="ECO:0000256" key="2">
    <source>
        <dbReference type="PIRSR" id="PIRSR640198-1"/>
    </source>
</evidence>
<dbReference type="Pfam" id="PF02661">
    <property type="entry name" value="Fic"/>
    <property type="match status" value="1"/>
</dbReference>
<evidence type="ECO:0000313" key="5">
    <source>
        <dbReference type="EMBL" id="EKD25516.1"/>
    </source>
</evidence>
<keyword evidence="1" id="KW-0547">Nucleotide-binding</keyword>
<dbReference type="AlphaFoldDB" id="K1XJV2"/>
<feature type="binding site" evidence="1">
    <location>
        <position position="74"/>
    </location>
    <ligand>
        <name>ATP</name>
        <dbReference type="ChEBI" id="CHEBI:30616"/>
    </ligand>
</feature>
<dbReference type="PANTHER" id="PTHR13504:SF35">
    <property type="entry name" value="PROTEIN ADENYLYLTRANSFERASE SOFIC"/>
    <property type="match status" value="1"/>
</dbReference>
<dbReference type="InterPro" id="IPR036597">
    <property type="entry name" value="Fido-like_dom_sf"/>
</dbReference>
<feature type="binding site" evidence="1">
    <location>
        <position position="241"/>
    </location>
    <ligand>
        <name>ATP</name>
        <dbReference type="ChEBI" id="CHEBI:30616"/>
    </ligand>
</feature>
<dbReference type="Pfam" id="PF13784">
    <property type="entry name" value="Fic_N"/>
    <property type="match status" value="1"/>
</dbReference>
<sequence>MKIIMFNPKHPDNNIPLLPPKDLKLSDKTYLQLSKASRALAKLDTYTTTNTENVGLLVLGSFLIKEWIASSAIENINTTLESVFQADISSGKISKEDKEVLHYKQATLRGIQQVEKYEAIISNTLITIQSMIEPDKAWIRKIPGTVLMNADKEVIYTPPVGEETIRNLLTNLEKYINTDDDIDPLIKLWIVHYQFESIHPFADGNGRTGRILMILYLVLKKLLQLPILYLSEYINEHKAGYYKVLNNIRTKNDRDGLVYYMLVAIEQQSIITTDKLEKITKLIHSTLQKVESVKLKIPYGFVMMLFDRPYNNIKSLEREWKYARNTIRNYLRQLESKGVVVRLIEESGQPYIIPEYLNILYKRDKGQK</sequence>
<dbReference type="EMBL" id="AMFJ01036047">
    <property type="protein sequence ID" value="EKD25516.1"/>
    <property type="molecule type" value="Genomic_DNA"/>
</dbReference>
<protein>
    <submittedName>
        <fullName evidence="5">Filamentation induced by cAMP protein Fic</fullName>
    </submittedName>
</protein>
<name>K1XJV2_9BACT</name>
<dbReference type="PANTHER" id="PTHR13504">
    <property type="entry name" value="FIDO DOMAIN-CONTAINING PROTEIN DDB_G0283145"/>
    <property type="match status" value="1"/>
</dbReference>
<dbReference type="InterPro" id="IPR003812">
    <property type="entry name" value="Fido"/>
</dbReference>